<evidence type="ECO:0000256" key="3">
    <source>
        <dbReference type="ARBA" id="ARBA00022679"/>
    </source>
</evidence>
<dbReference type="SUPFAM" id="SSF53633">
    <property type="entry name" value="Carbamate kinase-like"/>
    <property type="match status" value="1"/>
</dbReference>
<dbReference type="InterPro" id="IPR001048">
    <property type="entry name" value="Asp/Glu/Uridylate_kinase"/>
</dbReference>
<comment type="pathway">
    <text evidence="1 9">Amino-acid biosynthesis; L-lysine biosynthesis via DAP pathway; (S)-tetrahydrodipicolinate from L-aspartate: step 1/4.</text>
</comment>
<proteinExistence type="inferred from homology"/>
<dbReference type="Pfam" id="PF00696">
    <property type="entry name" value="AA_kinase"/>
    <property type="match status" value="1"/>
</dbReference>
<dbReference type="PANTHER" id="PTHR21499:SF59">
    <property type="entry name" value="ASPARTOKINASE"/>
    <property type="match status" value="1"/>
</dbReference>
<evidence type="ECO:0000259" key="10">
    <source>
        <dbReference type="Pfam" id="PF00696"/>
    </source>
</evidence>
<evidence type="ECO:0000256" key="5">
    <source>
        <dbReference type="ARBA" id="ARBA00022777"/>
    </source>
</evidence>
<dbReference type="InterPro" id="IPR045865">
    <property type="entry name" value="ACT-like_dom_sf"/>
</dbReference>
<dbReference type="NCBIfam" id="TIGR00657">
    <property type="entry name" value="asp_kinases"/>
    <property type="match status" value="1"/>
</dbReference>
<dbReference type="Gene3D" id="3.40.1160.10">
    <property type="entry name" value="Acetylglutamate kinase-like"/>
    <property type="match status" value="1"/>
</dbReference>
<dbReference type="InterPro" id="IPR001341">
    <property type="entry name" value="Asp_kinase"/>
</dbReference>
<dbReference type="PIRSF" id="PIRSF000726">
    <property type="entry name" value="Asp_kin"/>
    <property type="match status" value="1"/>
</dbReference>
<comment type="similarity">
    <text evidence="2 8">Belongs to the aspartokinase family.</text>
</comment>
<dbReference type="InterPro" id="IPR005260">
    <property type="entry name" value="Asp_kin_monofn"/>
</dbReference>
<feature type="domain" description="Aspartate/glutamate/uridylate kinase" evidence="10">
    <location>
        <begin position="2"/>
        <end position="274"/>
    </location>
</feature>
<dbReference type="Gene3D" id="3.30.70.260">
    <property type="match status" value="1"/>
</dbReference>
<accession>A0ABS1HHP9</accession>
<evidence type="ECO:0000256" key="6">
    <source>
        <dbReference type="ARBA" id="ARBA00022840"/>
    </source>
</evidence>
<dbReference type="Proteomes" id="UP000605676">
    <property type="component" value="Unassembled WGS sequence"/>
</dbReference>
<comment type="catalytic activity">
    <reaction evidence="7 8">
        <text>L-aspartate + ATP = 4-phospho-L-aspartate + ADP</text>
        <dbReference type="Rhea" id="RHEA:23776"/>
        <dbReference type="ChEBI" id="CHEBI:29991"/>
        <dbReference type="ChEBI" id="CHEBI:30616"/>
        <dbReference type="ChEBI" id="CHEBI:57535"/>
        <dbReference type="ChEBI" id="CHEBI:456216"/>
        <dbReference type="EC" id="2.7.2.4"/>
    </reaction>
</comment>
<dbReference type="PANTHER" id="PTHR21499">
    <property type="entry name" value="ASPARTATE KINASE"/>
    <property type="match status" value="1"/>
</dbReference>
<evidence type="ECO:0000256" key="4">
    <source>
        <dbReference type="ARBA" id="ARBA00022741"/>
    </source>
</evidence>
<keyword evidence="4" id="KW-0547">Nucleotide-binding</keyword>
<keyword evidence="5 8" id="KW-0418">Kinase</keyword>
<gene>
    <name evidence="11" type="ORF">JIV24_07515</name>
</gene>
<keyword evidence="9" id="KW-0028">Amino-acid biosynthesis</keyword>
<evidence type="ECO:0000256" key="8">
    <source>
        <dbReference type="RuleBase" id="RU003448"/>
    </source>
</evidence>
<evidence type="ECO:0000256" key="2">
    <source>
        <dbReference type="ARBA" id="ARBA00010122"/>
    </source>
</evidence>
<evidence type="ECO:0000256" key="7">
    <source>
        <dbReference type="ARBA" id="ARBA00047872"/>
    </source>
</evidence>
<comment type="pathway">
    <text evidence="9">Amino-acid biosynthesis; L-methionine biosynthesis via de novo pathway; L-homoserine from L-aspartate: step 1/3.</text>
</comment>
<reference evidence="11 12" key="1">
    <citation type="submission" date="2021-01" db="EMBL/GenBank/DDBJ databases">
        <title>Carboxyliciviraga sp.nov., isolated from coastal sediments.</title>
        <authorList>
            <person name="Lu D."/>
            <person name="Zhang T."/>
        </authorList>
    </citation>
    <scope>NUCLEOTIDE SEQUENCE [LARGE SCALE GENOMIC DNA]</scope>
    <source>
        <strain evidence="11 12">N1Y132</strain>
    </source>
</reference>
<evidence type="ECO:0000256" key="1">
    <source>
        <dbReference type="ARBA" id="ARBA00004766"/>
    </source>
</evidence>
<dbReference type="GO" id="GO:0004072">
    <property type="term" value="F:aspartate kinase activity"/>
    <property type="evidence" value="ECO:0007669"/>
    <property type="project" value="UniProtKB-EC"/>
</dbReference>
<keyword evidence="12" id="KW-1185">Reference proteome</keyword>
<sequence length="420" mass="48016">MRVFKFGGASVKDASGVRNLAEIIKHYDGQLFIVVSAMGKTTNAMEAIVEAYMQKDNTLLQERFDALKSYHFKIVNDLLEDGNACINLLISQLDAKLCTEPSLNYDFEYDQIVPFGELLSTTIISAYLNSINIANEWLDIRKYIRTDDCYRSANVNWKLTQSLMQDNLETGNGNIWVTQGFIGSTENNLTTTLGREGSDYTGAIIAHVMDAEYLAIWKDVPGVLNADPRWYAKATKIDELSYWEAIELTYYGAQVIHPKTLKPLQNKHIPLLVKSFVEPQDVGTVIKSSEQTKELQPIYVLKRNQMLISMSPRDFSFIMEESLSDIFHIFSNHRVTLNMMQTSALNFSVCVDDTKYVKAAIEELQEQFDVRYNEEMELVTIRHYTDEAINEVITGKEVVDSQMSRKTARYVLKASEWKFE</sequence>
<evidence type="ECO:0000313" key="11">
    <source>
        <dbReference type="EMBL" id="MBK3517188.1"/>
    </source>
</evidence>
<dbReference type="EC" id="2.7.2.4" evidence="8"/>
<dbReference type="Gene3D" id="1.20.120.1320">
    <property type="entry name" value="Aspartokinase, catalytic domain"/>
    <property type="match status" value="1"/>
</dbReference>
<evidence type="ECO:0000256" key="9">
    <source>
        <dbReference type="RuleBase" id="RU004249"/>
    </source>
</evidence>
<keyword evidence="6" id="KW-0067">ATP-binding</keyword>
<dbReference type="InterPro" id="IPR042199">
    <property type="entry name" value="AsparK_Bifunc_asparK/hSer_DH"/>
</dbReference>
<organism evidence="11 12">
    <name type="scientific">Carboxylicivirga marina</name>
    <dbReference type="NCBI Taxonomy" id="2800988"/>
    <lineage>
        <taxon>Bacteria</taxon>
        <taxon>Pseudomonadati</taxon>
        <taxon>Bacteroidota</taxon>
        <taxon>Bacteroidia</taxon>
        <taxon>Marinilabiliales</taxon>
        <taxon>Marinilabiliaceae</taxon>
        <taxon>Carboxylicivirga</taxon>
    </lineage>
</organism>
<name>A0ABS1HHP9_9BACT</name>
<keyword evidence="3 8" id="KW-0808">Transferase</keyword>
<dbReference type="RefSeq" id="WP_200464414.1">
    <property type="nucleotide sequence ID" value="NZ_JAENRR010000013.1"/>
</dbReference>
<evidence type="ECO:0000313" key="12">
    <source>
        <dbReference type="Proteomes" id="UP000605676"/>
    </source>
</evidence>
<comment type="caution">
    <text evidence="11">The sequence shown here is derived from an EMBL/GenBank/DDBJ whole genome shotgun (WGS) entry which is preliminary data.</text>
</comment>
<protein>
    <recommendedName>
        <fullName evidence="8">Aspartokinase</fullName>
        <ecNumber evidence="8">2.7.2.4</ecNumber>
    </recommendedName>
</protein>
<comment type="pathway">
    <text evidence="9">Amino-acid biosynthesis; L-threonine biosynthesis; L-threonine from L-aspartate: step 1/5.</text>
</comment>
<dbReference type="InterPro" id="IPR036393">
    <property type="entry name" value="AceGlu_kinase-like_sf"/>
</dbReference>
<dbReference type="SUPFAM" id="SSF55021">
    <property type="entry name" value="ACT-like"/>
    <property type="match status" value="1"/>
</dbReference>
<dbReference type="EMBL" id="JAENRR010000013">
    <property type="protein sequence ID" value="MBK3517188.1"/>
    <property type="molecule type" value="Genomic_DNA"/>
</dbReference>